<dbReference type="AlphaFoldDB" id="A0A6A9UU99"/>
<keyword evidence="2" id="KW-0812">Transmembrane</keyword>
<evidence type="ECO:0000256" key="1">
    <source>
        <dbReference type="SAM" id="MobiDB-lite"/>
    </source>
</evidence>
<keyword evidence="5" id="KW-1185">Reference proteome</keyword>
<accession>A0A6A9UU99</accession>
<dbReference type="Pfam" id="PF13672">
    <property type="entry name" value="PP2C_2"/>
    <property type="match status" value="1"/>
</dbReference>
<reference evidence="4 5" key="1">
    <citation type="submission" date="2019-12" db="EMBL/GenBank/DDBJ databases">
        <title>Auraticoccus cholistani sp. nov., an actinomycete isolated from soil of Cholistan desert.</title>
        <authorList>
            <person name="Cheema M.T."/>
        </authorList>
    </citation>
    <scope>NUCLEOTIDE SEQUENCE [LARGE SCALE GENOMIC DNA]</scope>
    <source>
        <strain evidence="4 5">F435</strain>
    </source>
</reference>
<feature type="compositionally biased region" description="Basic and acidic residues" evidence="1">
    <location>
        <begin position="62"/>
        <end position="80"/>
    </location>
</feature>
<feature type="region of interest" description="Disordered" evidence="1">
    <location>
        <begin position="62"/>
        <end position="115"/>
    </location>
</feature>
<feature type="transmembrane region" description="Helical" evidence="2">
    <location>
        <begin position="381"/>
        <end position="405"/>
    </location>
</feature>
<dbReference type="SUPFAM" id="SSF81606">
    <property type="entry name" value="PP2C-like"/>
    <property type="match status" value="1"/>
</dbReference>
<organism evidence="4 5">
    <name type="scientific">Auraticoccus cholistanensis</name>
    <dbReference type="NCBI Taxonomy" id="2656650"/>
    <lineage>
        <taxon>Bacteria</taxon>
        <taxon>Bacillati</taxon>
        <taxon>Actinomycetota</taxon>
        <taxon>Actinomycetes</taxon>
        <taxon>Propionibacteriales</taxon>
        <taxon>Propionibacteriaceae</taxon>
        <taxon>Auraticoccus</taxon>
    </lineage>
</organism>
<evidence type="ECO:0000259" key="3">
    <source>
        <dbReference type="PROSITE" id="PS51746"/>
    </source>
</evidence>
<gene>
    <name evidence="4" type="ORF">GC722_01870</name>
</gene>
<dbReference type="InterPro" id="IPR001932">
    <property type="entry name" value="PPM-type_phosphatase-like_dom"/>
</dbReference>
<evidence type="ECO:0000313" key="4">
    <source>
        <dbReference type="EMBL" id="MVA74787.1"/>
    </source>
</evidence>
<dbReference type="SMART" id="SM00332">
    <property type="entry name" value="PP2Cc"/>
    <property type="match status" value="1"/>
</dbReference>
<keyword evidence="2" id="KW-1133">Transmembrane helix</keyword>
<dbReference type="PROSITE" id="PS51746">
    <property type="entry name" value="PPM_2"/>
    <property type="match status" value="1"/>
</dbReference>
<evidence type="ECO:0000313" key="5">
    <source>
        <dbReference type="Proteomes" id="UP000435304"/>
    </source>
</evidence>
<feature type="compositionally biased region" description="Basic and acidic residues" evidence="1">
    <location>
        <begin position="483"/>
        <end position="492"/>
    </location>
</feature>
<protein>
    <submittedName>
        <fullName evidence="4">Protein phosphatase</fullName>
    </submittedName>
</protein>
<feature type="compositionally biased region" description="Acidic residues" evidence="1">
    <location>
        <begin position="329"/>
        <end position="340"/>
    </location>
</feature>
<feature type="compositionally biased region" description="Gly residues" evidence="1">
    <location>
        <begin position="87"/>
        <end position="105"/>
    </location>
</feature>
<dbReference type="EMBL" id="WPCU01000003">
    <property type="protein sequence ID" value="MVA74787.1"/>
    <property type="molecule type" value="Genomic_DNA"/>
</dbReference>
<dbReference type="Proteomes" id="UP000435304">
    <property type="component" value="Unassembled WGS sequence"/>
</dbReference>
<feature type="domain" description="PPM-type phosphatase" evidence="3">
    <location>
        <begin position="6"/>
        <end position="293"/>
    </location>
</feature>
<proteinExistence type="predicted"/>
<dbReference type="Gene3D" id="3.60.40.10">
    <property type="entry name" value="PPM-type phosphatase domain"/>
    <property type="match status" value="1"/>
</dbReference>
<evidence type="ECO:0000256" key="2">
    <source>
        <dbReference type="SAM" id="Phobius"/>
    </source>
</evidence>
<feature type="compositionally biased region" description="Polar residues" evidence="1">
    <location>
        <begin position="351"/>
        <end position="363"/>
    </location>
</feature>
<dbReference type="SMART" id="SM00331">
    <property type="entry name" value="PP2C_SIG"/>
    <property type="match status" value="1"/>
</dbReference>
<dbReference type="CDD" id="cd00143">
    <property type="entry name" value="PP2Cc"/>
    <property type="match status" value="1"/>
</dbReference>
<sequence>MSLQLRYVAHSEVGLVRKNNQDSGYASPTLLVVADGMGGAAAGDLASAVAIAEVKAADAELRQAAEAAREGTDEPPRDPEPPVAGPDGTGTDGTGTGGTGTGGAEGEPEPVDPNEVPLAVDEMLGSLAGIVARANDRIADLVAADHSLEGMGTTLDAGMFDGEHLALAHIGDSRVYLLRDGVLQRLTHDHSWVQSLVDDGRISPEEAAYHPHRSLLLKVLNGQPANDPDLSTHRLRAGDRLLFCSDGLCGLVDDAVMEPLLAVPDPEEALRLLLAEAHAEGGIDNITILIADLVEAGDDPELADVMVLGAAGSTDIPDVSVRPQTIDLGDGDDDGEDDLDAPSAPLPATPRTVSTPVSATSPDPESDRYALQAPPPARRRVLRVVLTLLLVVVLLGGAATGAVLWGRTQYFVGPADDRIAIYRGLPDEIGGLALNQVYEIQQTAIADLPLLYQEQVRATIEVNSLAAARTTVAELAEVSQECIRQREERAEATTEPTPRPSTPAPDETEPPSPGPTGSTPPPPEDGTC</sequence>
<name>A0A6A9UU99_9ACTN</name>
<feature type="region of interest" description="Disordered" evidence="1">
    <location>
        <begin position="318"/>
        <end position="372"/>
    </location>
</feature>
<dbReference type="InterPro" id="IPR036457">
    <property type="entry name" value="PPM-type-like_dom_sf"/>
</dbReference>
<comment type="caution">
    <text evidence="4">The sequence shown here is derived from an EMBL/GenBank/DDBJ whole genome shotgun (WGS) entry which is preliminary data.</text>
</comment>
<feature type="compositionally biased region" description="Pro residues" evidence="1">
    <location>
        <begin position="510"/>
        <end position="528"/>
    </location>
</feature>
<keyword evidence="2" id="KW-0472">Membrane</keyword>
<feature type="region of interest" description="Disordered" evidence="1">
    <location>
        <begin position="483"/>
        <end position="528"/>
    </location>
</feature>